<protein>
    <submittedName>
        <fullName evidence="2">Uncharacterized protein</fullName>
    </submittedName>
</protein>
<evidence type="ECO:0000256" key="1">
    <source>
        <dbReference type="SAM" id="MobiDB-lite"/>
    </source>
</evidence>
<dbReference type="CDD" id="cd23703">
    <property type="entry name" value="mS26_PET12"/>
    <property type="match status" value="1"/>
</dbReference>
<feature type="region of interest" description="Disordered" evidence="1">
    <location>
        <begin position="14"/>
        <end position="35"/>
    </location>
</feature>
<accession>A0ABR3GY52</accession>
<feature type="region of interest" description="Disordered" evidence="1">
    <location>
        <begin position="41"/>
        <end position="60"/>
    </location>
</feature>
<gene>
    <name evidence="2" type="ORF">Q9L58_000189</name>
</gene>
<organism evidence="2 3">
    <name type="scientific">Discina gigas</name>
    <dbReference type="NCBI Taxonomy" id="1032678"/>
    <lineage>
        <taxon>Eukaryota</taxon>
        <taxon>Fungi</taxon>
        <taxon>Dikarya</taxon>
        <taxon>Ascomycota</taxon>
        <taxon>Pezizomycotina</taxon>
        <taxon>Pezizomycetes</taxon>
        <taxon>Pezizales</taxon>
        <taxon>Discinaceae</taxon>
        <taxon>Discina</taxon>
    </lineage>
</organism>
<keyword evidence="3" id="KW-1185">Reference proteome</keyword>
<dbReference type="Proteomes" id="UP001447188">
    <property type="component" value="Unassembled WGS sequence"/>
</dbReference>
<dbReference type="InterPro" id="IPR058940">
    <property type="entry name" value="mS26_fungi"/>
</dbReference>
<proteinExistence type="predicted"/>
<name>A0ABR3GY52_9PEZI</name>
<reference evidence="2 3" key="1">
    <citation type="submission" date="2024-02" db="EMBL/GenBank/DDBJ databases">
        <title>Discinaceae phylogenomics.</title>
        <authorList>
            <person name="Dirks A.C."/>
            <person name="James T.Y."/>
        </authorList>
    </citation>
    <scope>NUCLEOTIDE SEQUENCE [LARGE SCALE GENOMIC DNA]</scope>
    <source>
        <strain evidence="2 3">ACD0624</strain>
    </source>
</reference>
<evidence type="ECO:0000313" key="2">
    <source>
        <dbReference type="EMBL" id="KAL0640881.1"/>
    </source>
</evidence>
<dbReference type="EMBL" id="JBBBZM010000001">
    <property type="protein sequence ID" value="KAL0640881.1"/>
    <property type="molecule type" value="Genomic_DNA"/>
</dbReference>
<sequence length="293" mass="33991">MSLVPLRRTLGCTRRAFSTTPRPRVSPESPHYIEIPRPPTVRVSARHRQKGKLPHPKSIRDDVLVKPATSEPSPRRLPTNVDDKTIAYITWKQNLAESRRRNLREGVHELQQRQKQLEKHRALVLQKRSESREILLAAKQREDVRLTLPSVLSTLRVDDGSKMVRISKERLAEKKAAWAAKEAQKSATRIENFHELYLNAREFILTEKQLDEAIEREFTQKDHLYKTLPQTVEDMLQQVQNNRGDFGRDKKMLEISGRLTGSRLEPKRARGADSFGLDEEADELVSRDFRVRN</sequence>
<evidence type="ECO:0000313" key="3">
    <source>
        <dbReference type="Proteomes" id="UP001447188"/>
    </source>
</evidence>
<comment type="caution">
    <text evidence="2">The sequence shown here is derived from an EMBL/GenBank/DDBJ whole genome shotgun (WGS) entry which is preliminary data.</text>
</comment>
<dbReference type="Pfam" id="PF26163">
    <property type="entry name" value="mS26"/>
    <property type="match status" value="1"/>
</dbReference>
<feature type="compositionally biased region" description="Basic residues" evidence="1">
    <location>
        <begin position="44"/>
        <end position="57"/>
    </location>
</feature>